<dbReference type="PANTHER" id="PTHR31194:SF202">
    <property type="entry name" value="ETHYLENE-RESPONSIVE TRANSCRIPTION FACTOR ERF070"/>
    <property type="match status" value="1"/>
</dbReference>
<dbReference type="GO" id="GO:0003677">
    <property type="term" value="F:DNA binding"/>
    <property type="evidence" value="ECO:0007669"/>
    <property type="project" value="UniProtKB-KW"/>
</dbReference>
<evidence type="ECO:0000256" key="5">
    <source>
        <dbReference type="ARBA" id="ARBA00023242"/>
    </source>
</evidence>
<feature type="compositionally biased region" description="Polar residues" evidence="6">
    <location>
        <begin position="1"/>
        <end position="11"/>
    </location>
</feature>
<dbReference type="PANTHER" id="PTHR31194">
    <property type="entry name" value="SHN SHINE , DNA BINDING / TRANSCRIPTION FACTOR"/>
    <property type="match status" value="1"/>
</dbReference>
<dbReference type="STRING" id="1088818.A0A2I0AN39"/>
<feature type="domain" description="AP2/ERF" evidence="7">
    <location>
        <begin position="115"/>
        <end position="173"/>
    </location>
</feature>
<dbReference type="GO" id="GO:0003700">
    <property type="term" value="F:DNA-binding transcription factor activity"/>
    <property type="evidence" value="ECO:0007669"/>
    <property type="project" value="InterPro"/>
</dbReference>
<comment type="subcellular location">
    <subcellularLocation>
        <location evidence="1">Nucleus</location>
    </subcellularLocation>
</comment>
<gene>
    <name evidence="8" type="primary">ERF118</name>
    <name evidence="8" type="ORF">AXF42_Ash002248</name>
</gene>
<dbReference type="OrthoDB" id="787010at2759"/>
<dbReference type="Pfam" id="PF00847">
    <property type="entry name" value="AP2"/>
    <property type="match status" value="1"/>
</dbReference>
<evidence type="ECO:0000256" key="1">
    <source>
        <dbReference type="ARBA" id="ARBA00004123"/>
    </source>
</evidence>
<keyword evidence="2" id="KW-0805">Transcription regulation</keyword>
<dbReference type="EMBL" id="KZ451969">
    <property type="protein sequence ID" value="PKA56944.1"/>
    <property type="molecule type" value="Genomic_DNA"/>
</dbReference>
<keyword evidence="5" id="KW-0539">Nucleus</keyword>
<dbReference type="SMART" id="SM00380">
    <property type="entry name" value="AP2"/>
    <property type="match status" value="1"/>
</dbReference>
<organism evidence="8 9">
    <name type="scientific">Apostasia shenzhenica</name>
    <dbReference type="NCBI Taxonomy" id="1088818"/>
    <lineage>
        <taxon>Eukaryota</taxon>
        <taxon>Viridiplantae</taxon>
        <taxon>Streptophyta</taxon>
        <taxon>Embryophyta</taxon>
        <taxon>Tracheophyta</taxon>
        <taxon>Spermatophyta</taxon>
        <taxon>Magnoliopsida</taxon>
        <taxon>Liliopsida</taxon>
        <taxon>Asparagales</taxon>
        <taxon>Orchidaceae</taxon>
        <taxon>Apostasioideae</taxon>
        <taxon>Apostasia</taxon>
    </lineage>
</organism>
<proteinExistence type="predicted"/>
<dbReference type="PROSITE" id="PS51032">
    <property type="entry name" value="AP2_ERF"/>
    <property type="match status" value="1"/>
</dbReference>
<feature type="region of interest" description="Disordered" evidence="6">
    <location>
        <begin position="1"/>
        <end position="30"/>
    </location>
</feature>
<protein>
    <submittedName>
        <fullName evidence="8">Ethylene-responsive transcription factor ERF118</fullName>
    </submittedName>
</protein>
<feature type="compositionally biased region" description="Low complexity" evidence="6">
    <location>
        <begin position="175"/>
        <end position="192"/>
    </location>
</feature>
<accession>A0A2I0AN39</accession>
<keyword evidence="3" id="KW-0238">DNA-binding</keyword>
<feature type="region of interest" description="Disordered" evidence="6">
    <location>
        <begin position="175"/>
        <end position="201"/>
    </location>
</feature>
<evidence type="ECO:0000259" key="7">
    <source>
        <dbReference type="PROSITE" id="PS51032"/>
    </source>
</evidence>
<evidence type="ECO:0000256" key="6">
    <source>
        <dbReference type="SAM" id="MobiDB-lite"/>
    </source>
</evidence>
<dbReference type="PRINTS" id="PR00367">
    <property type="entry name" value="ETHRSPELEMNT"/>
</dbReference>
<name>A0A2I0AN39_9ASPA</name>
<keyword evidence="4" id="KW-0804">Transcription</keyword>
<dbReference type="InterPro" id="IPR016177">
    <property type="entry name" value="DNA-bd_dom_sf"/>
</dbReference>
<evidence type="ECO:0000313" key="8">
    <source>
        <dbReference type="EMBL" id="PKA56944.1"/>
    </source>
</evidence>
<sequence>MPGPRTQTQNPDKMRTNERKMTKRADAEDDAAAVHRDFGKTLLRKIRILLTDPDATDSSSDEENGFPVICRKKRVVQEISLIPLRLKSLSATRKQFKALNYRRAPSSASPGKSARVKGIRRRPWGKWAAEIRNPILGVRQWLGTYDTEEEAAQAYREAVRRFQAEKLRLLQSATSPPAISSASSSPTVTGTTFSHPSPSSVLEKLPESAGALPPRGFEDLQISELFAVHNLEVPTDMDFAGGDEDSCAFLVGNLGDQLNGLDDLPLWAPQFDGGDFSFLD</sequence>
<dbReference type="InterPro" id="IPR036955">
    <property type="entry name" value="AP2/ERF_dom_sf"/>
</dbReference>
<evidence type="ECO:0000256" key="4">
    <source>
        <dbReference type="ARBA" id="ARBA00023163"/>
    </source>
</evidence>
<dbReference type="GO" id="GO:0005634">
    <property type="term" value="C:nucleus"/>
    <property type="evidence" value="ECO:0007669"/>
    <property type="project" value="UniProtKB-SubCell"/>
</dbReference>
<evidence type="ECO:0000256" key="3">
    <source>
        <dbReference type="ARBA" id="ARBA00023125"/>
    </source>
</evidence>
<evidence type="ECO:0000256" key="2">
    <source>
        <dbReference type="ARBA" id="ARBA00023015"/>
    </source>
</evidence>
<dbReference type="SUPFAM" id="SSF54171">
    <property type="entry name" value="DNA-binding domain"/>
    <property type="match status" value="1"/>
</dbReference>
<feature type="compositionally biased region" description="Basic and acidic residues" evidence="6">
    <location>
        <begin position="12"/>
        <end position="30"/>
    </location>
</feature>
<dbReference type="Gene3D" id="3.30.730.10">
    <property type="entry name" value="AP2/ERF domain"/>
    <property type="match status" value="1"/>
</dbReference>
<reference evidence="8 9" key="1">
    <citation type="journal article" date="2017" name="Nature">
        <title>The Apostasia genome and the evolution of orchids.</title>
        <authorList>
            <person name="Zhang G.Q."/>
            <person name="Liu K.W."/>
            <person name="Li Z."/>
            <person name="Lohaus R."/>
            <person name="Hsiao Y.Y."/>
            <person name="Niu S.C."/>
            <person name="Wang J.Y."/>
            <person name="Lin Y.C."/>
            <person name="Xu Q."/>
            <person name="Chen L.J."/>
            <person name="Yoshida K."/>
            <person name="Fujiwara S."/>
            <person name="Wang Z.W."/>
            <person name="Zhang Y.Q."/>
            <person name="Mitsuda N."/>
            <person name="Wang M."/>
            <person name="Liu G.H."/>
            <person name="Pecoraro L."/>
            <person name="Huang H.X."/>
            <person name="Xiao X.J."/>
            <person name="Lin M."/>
            <person name="Wu X.Y."/>
            <person name="Wu W.L."/>
            <person name="Chen Y.Y."/>
            <person name="Chang S.B."/>
            <person name="Sakamoto S."/>
            <person name="Ohme-Takagi M."/>
            <person name="Yagi M."/>
            <person name="Zeng S.J."/>
            <person name="Shen C.Y."/>
            <person name="Yeh C.M."/>
            <person name="Luo Y.B."/>
            <person name="Tsai W.C."/>
            <person name="Van de Peer Y."/>
            <person name="Liu Z.J."/>
        </authorList>
    </citation>
    <scope>NUCLEOTIDE SEQUENCE [LARGE SCALE GENOMIC DNA]</scope>
    <source>
        <strain evidence="9">cv. Shenzhen</strain>
        <tissue evidence="8">Stem</tissue>
    </source>
</reference>
<evidence type="ECO:0000313" key="9">
    <source>
        <dbReference type="Proteomes" id="UP000236161"/>
    </source>
</evidence>
<dbReference type="InterPro" id="IPR001471">
    <property type="entry name" value="AP2/ERF_dom"/>
</dbReference>
<keyword evidence="9" id="KW-1185">Reference proteome</keyword>
<dbReference type="CDD" id="cd00018">
    <property type="entry name" value="AP2"/>
    <property type="match status" value="1"/>
</dbReference>
<dbReference type="Proteomes" id="UP000236161">
    <property type="component" value="Unassembled WGS sequence"/>
</dbReference>
<dbReference type="InterPro" id="IPR050913">
    <property type="entry name" value="AP2/ERF_ERF"/>
</dbReference>
<dbReference type="AlphaFoldDB" id="A0A2I0AN39"/>